<comment type="caution">
    <text evidence="1">The sequence shown here is derived from an EMBL/GenBank/DDBJ whole genome shotgun (WGS) entry which is preliminary data.</text>
</comment>
<dbReference type="AlphaFoldDB" id="A0A8X7C7F3"/>
<protein>
    <submittedName>
        <fullName evidence="1">Uncharacterized protein</fullName>
    </submittedName>
</protein>
<proteinExistence type="predicted"/>
<name>A0A8X7C7F3_9ARAC</name>
<keyword evidence="2" id="KW-1185">Reference proteome</keyword>
<dbReference type="Proteomes" id="UP000886998">
    <property type="component" value="Unassembled WGS sequence"/>
</dbReference>
<sequence>MGTLFLIRTLLSVDNGEGQQNANDRHQAASFPEARLFQNGMEYCRKLVMNEWKWKGFVGRKVYHFVWVHIYPFHEVTFYPLM</sequence>
<dbReference type="EMBL" id="BMAV01011082">
    <property type="protein sequence ID" value="GFY56643.1"/>
    <property type="molecule type" value="Genomic_DNA"/>
</dbReference>
<accession>A0A8X7C7F3</accession>
<evidence type="ECO:0000313" key="1">
    <source>
        <dbReference type="EMBL" id="GFY56643.1"/>
    </source>
</evidence>
<reference evidence="1" key="1">
    <citation type="submission" date="2020-08" db="EMBL/GenBank/DDBJ databases">
        <title>Multicomponent nature underlies the extraordinary mechanical properties of spider dragline silk.</title>
        <authorList>
            <person name="Kono N."/>
            <person name="Nakamura H."/>
            <person name="Mori M."/>
            <person name="Yoshida Y."/>
            <person name="Ohtoshi R."/>
            <person name="Malay A.D."/>
            <person name="Moran D.A.P."/>
            <person name="Tomita M."/>
            <person name="Numata K."/>
            <person name="Arakawa K."/>
        </authorList>
    </citation>
    <scope>NUCLEOTIDE SEQUENCE</scope>
</reference>
<evidence type="ECO:0000313" key="2">
    <source>
        <dbReference type="Proteomes" id="UP000886998"/>
    </source>
</evidence>
<organism evidence="1 2">
    <name type="scientific">Trichonephila inaurata madagascariensis</name>
    <dbReference type="NCBI Taxonomy" id="2747483"/>
    <lineage>
        <taxon>Eukaryota</taxon>
        <taxon>Metazoa</taxon>
        <taxon>Ecdysozoa</taxon>
        <taxon>Arthropoda</taxon>
        <taxon>Chelicerata</taxon>
        <taxon>Arachnida</taxon>
        <taxon>Araneae</taxon>
        <taxon>Araneomorphae</taxon>
        <taxon>Entelegynae</taxon>
        <taxon>Araneoidea</taxon>
        <taxon>Nephilidae</taxon>
        <taxon>Trichonephila</taxon>
        <taxon>Trichonephila inaurata</taxon>
    </lineage>
</organism>
<gene>
    <name evidence="1" type="ORF">TNIN_103451</name>
</gene>